<feature type="compositionally biased region" description="Basic residues" evidence="2">
    <location>
        <begin position="203"/>
        <end position="213"/>
    </location>
</feature>
<evidence type="ECO:0000256" key="2">
    <source>
        <dbReference type="SAM" id="MobiDB-lite"/>
    </source>
</evidence>
<name>A0ABV7AVT9_9GAMM</name>
<evidence type="ECO:0000256" key="1">
    <source>
        <dbReference type="SAM" id="Coils"/>
    </source>
</evidence>
<dbReference type="RefSeq" id="WP_377814839.1">
    <property type="nucleotide sequence ID" value="NZ_JBHRSJ010000029.1"/>
</dbReference>
<gene>
    <name evidence="3" type="ORF">ACFOJE_13220</name>
</gene>
<dbReference type="InterPro" id="IPR047725">
    <property type="entry name" value="AlgP_N"/>
</dbReference>
<dbReference type="NCBIfam" id="NF038178">
    <property type="entry name" value="AlgP_Nterm"/>
    <property type="match status" value="1"/>
</dbReference>
<evidence type="ECO:0000313" key="3">
    <source>
        <dbReference type="EMBL" id="MFC2973170.1"/>
    </source>
</evidence>
<keyword evidence="1" id="KW-0175">Coiled coil</keyword>
<feature type="region of interest" description="Disordered" evidence="2">
    <location>
        <begin position="133"/>
        <end position="230"/>
    </location>
</feature>
<protein>
    <submittedName>
        <fullName evidence="3">AlgP family protein</fullName>
    </submittedName>
</protein>
<keyword evidence="4" id="KW-1185">Reference proteome</keyword>
<organism evidence="3 4">
    <name type="scientific">Azotobacter bryophylli</name>
    <dbReference type="NCBI Taxonomy" id="1986537"/>
    <lineage>
        <taxon>Bacteria</taxon>
        <taxon>Pseudomonadati</taxon>
        <taxon>Pseudomonadota</taxon>
        <taxon>Gammaproteobacteria</taxon>
        <taxon>Pseudomonadales</taxon>
        <taxon>Pseudomonadaceae</taxon>
        <taxon>Azotobacter</taxon>
    </lineage>
</organism>
<accession>A0ABV7AVT9</accession>
<dbReference type="Proteomes" id="UP001595457">
    <property type="component" value="Unassembled WGS sequence"/>
</dbReference>
<feature type="coiled-coil region" evidence="1">
    <location>
        <begin position="24"/>
        <end position="98"/>
    </location>
</feature>
<sequence>MPDQKQPPVTTPLHLLRDLSESLIAHLEKACAEALTDAEKLLAKLEKQRVKVQDKLHKNRDKLQEAAQAGKAKAQAKARQAAEELEEALDTLKARQGETRDFIARLKRDSAEALKLAQGIGKVREAAAKALGARDSAAAPDAELVETSKTTAKPAAPQSRPKATRRVKPAAKAETAPSEPENSATTKETAKRAPKAAAASKPAARKAPSRARTAKPTDKAPTASEPLSAS</sequence>
<evidence type="ECO:0000313" key="4">
    <source>
        <dbReference type="Proteomes" id="UP001595457"/>
    </source>
</evidence>
<dbReference type="EMBL" id="JBHRSJ010000029">
    <property type="protein sequence ID" value="MFC2973170.1"/>
    <property type="molecule type" value="Genomic_DNA"/>
</dbReference>
<reference evidence="4" key="1">
    <citation type="journal article" date="2019" name="Int. J. Syst. Evol. Microbiol.">
        <title>The Global Catalogue of Microorganisms (GCM) 10K type strain sequencing project: providing services to taxonomists for standard genome sequencing and annotation.</title>
        <authorList>
            <consortium name="The Broad Institute Genomics Platform"/>
            <consortium name="The Broad Institute Genome Sequencing Center for Infectious Disease"/>
            <person name="Wu L."/>
            <person name="Ma J."/>
        </authorList>
    </citation>
    <scope>NUCLEOTIDE SEQUENCE [LARGE SCALE GENOMIC DNA]</scope>
    <source>
        <strain evidence="4">KCTC 62195</strain>
    </source>
</reference>
<proteinExistence type="predicted"/>
<comment type="caution">
    <text evidence="3">The sequence shown here is derived from an EMBL/GenBank/DDBJ whole genome shotgun (WGS) entry which is preliminary data.</text>
</comment>